<proteinExistence type="predicted"/>
<name>A0A502CMF1_9MICO</name>
<feature type="region of interest" description="Disordered" evidence="1">
    <location>
        <begin position="1"/>
        <end position="32"/>
    </location>
</feature>
<keyword evidence="4" id="KW-1185">Reference proteome</keyword>
<dbReference type="EMBL" id="RCZM01000008">
    <property type="protein sequence ID" value="TPG12871.1"/>
    <property type="molecule type" value="Genomic_DNA"/>
</dbReference>
<dbReference type="AlphaFoldDB" id="A0A502CMF1"/>
<evidence type="ECO:0000259" key="2">
    <source>
        <dbReference type="Pfam" id="PF19843"/>
    </source>
</evidence>
<gene>
    <name evidence="3" type="ORF">EAH86_19195</name>
</gene>
<evidence type="ECO:0000313" key="3">
    <source>
        <dbReference type="EMBL" id="TPG12871.1"/>
    </source>
</evidence>
<reference evidence="3 4" key="1">
    <citation type="journal article" date="2019" name="Environ. Microbiol.">
        <title>Species interactions and distinct microbial communities in high Arctic permafrost affected cryosols are associated with the CH4 and CO2 gas fluxes.</title>
        <authorList>
            <person name="Altshuler I."/>
            <person name="Hamel J."/>
            <person name="Turney S."/>
            <person name="Magnuson E."/>
            <person name="Levesque R."/>
            <person name="Greer C."/>
            <person name="Whyte L.G."/>
        </authorList>
    </citation>
    <scope>NUCLEOTIDE SEQUENCE [LARGE SCALE GENOMIC DNA]</scope>
    <source>
        <strain evidence="3 4">S9.3A</strain>
    </source>
</reference>
<sequence length="164" mass="17131">MSTSTSSTTTTPSAPSTTRTTTTSGPADGYPAAARAHTVEGGKAFVEYYYATLNEVFQRPRVGVIPGIAATSCVFCQRNEQSVKDLVAGGGKYSTPPLALKNLAPLQGAPKGQLYYQATSAQLGAWVVDGGGKKVHQDKVSSLEVSIAIVWANGSWKLYGADKA</sequence>
<dbReference type="Pfam" id="PF19843">
    <property type="entry name" value="DUF6318"/>
    <property type="match status" value="1"/>
</dbReference>
<dbReference type="Proteomes" id="UP000317722">
    <property type="component" value="Unassembled WGS sequence"/>
</dbReference>
<dbReference type="InterPro" id="IPR046281">
    <property type="entry name" value="DUF6318"/>
</dbReference>
<organism evidence="3 4">
    <name type="scientific">Pedococcus bigeumensis</name>
    <dbReference type="NCBI Taxonomy" id="433644"/>
    <lineage>
        <taxon>Bacteria</taxon>
        <taxon>Bacillati</taxon>
        <taxon>Actinomycetota</taxon>
        <taxon>Actinomycetes</taxon>
        <taxon>Micrococcales</taxon>
        <taxon>Intrasporangiaceae</taxon>
        <taxon>Pedococcus</taxon>
    </lineage>
</organism>
<protein>
    <recommendedName>
        <fullName evidence="2">DUF6318 domain-containing protein</fullName>
    </recommendedName>
</protein>
<evidence type="ECO:0000256" key="1">
    <source>
        <dbReference type="SAM" id="MobiDB-lite"/>
    </source>
</evidence>
<feature type="compositionally biased region" description="Low complexity" evidence="1">
    <location>
        <begin position="1"/>
        <end position="24"/>
    </location>
</feature>
<feature type="domain" description="DUF6318" evidence="2">
    <location>
        <begin position="30"/>
        <end position="160"/>
    </location>
</feature>
<comment type="caution">
    <text evidence="3">The sequence shown here is derived from an EMBL/GenBank/DDBJ whole genome shotgun (WGS) entry which is preliminary data.</text>
</comment>
<accession>A0A502CMF1</accession>
<evidence type="ECO:0000313" key="4">
    <source>
        <dbReference type="Proteomes" id="UP000317722"/>
    </source>
</evidence>